<keyword evidence="8" id="KW-0067">ATP-binding</keyword>
<evidence type="ECO:0000256" key="6">
    <source>
        <dbReference type="ARBA" id="ARBA00022741"/>
    </source>
</evidence>
<evidence type="ECO:0000259" key="16">
    <source>
        <dbReference type="PROSITE" id="PS50160"/>
    </source>
</evidence>
<dbReference type="Pfam" id="PF04679">
    <property type="entry name" value="DNA_ligase_A_C"/>
    <property type="match status" value="1"/>
</dbReference>
<dbReference type="GO" id="GO:0006310">
    <property type="term" value="P:DNA recombination"/>
    <property type="evidence" value="ECO:0007669"/>
    <property type="project" value="UniProtKB-KW"/>
</dbReference>
<sequence>MLFRDLTAAFRRIQAMNSRDDSIAELALTYRKIRNSNSNALPRAVYLTTSQLAPSHIGVELRFRDKSFAPVISEAFQTQNKSIDQNEILELYKSTGDYGTVIEELWTKLDLNSLENPTSAMSIDVVFEYTALNSISILRFNRELEALSKQVGKGSTARKKDIAIKLLQQCQTPEEAKFLVRLLVHQNLRIGVGLKTAVSALAIAFLPNDEIDNIKPTKYLSSVTTAYSQRPSFEDLVDVLQTCTKQHSSINDIADCILRKATPKPGTPIQTMLGYPSSSLNDIIKRMSKQQVSNAACEYKYDGARLQIHIEDITKWRAIGVGLSIFSRNMEKIPSDHKYYRMLSNSLDFLPHVNSVILEGEMVAIDAVSQKLLPFQVLQVKEEESMCFFAFDCLYLNNQSLIQEPFHLRREKLHSSLNVVPGDIKLVESVDINMESENALELLEAVLQAAIDADCEGLMVKSIGERYSAGARTHTWLKIKGDYLNTSPETSSGIFLPDTLDLVPIAAYRGKGRRANVFGSFLMACFNPSTNTFETVGNVGSGFTDDQLEAISAEINDQILSTKPLEYVASELPSVQPDVWLSPTNVWEIRAAQLTLSSKYVAGHKILSKGLGVRFPRFVRIRDDKNPTGATTADQLVEMYRTATEDS</sequence>
<comment type="similarity">
    <text evidence="1 15">Belongs to the ATP-dependent DNA ligase family.</text>
</comment>
<keyword evidence="6" id="KW-0547">Nucleotide-binding</keyword>
<dbReference type="NCBIfam" id="TIGR00574">
    <property type="entry name" value="dnl1"/>
    <property type="match status" value="1"/>
</dbReference>
<keyword evidence="10" id="KW-0234">DNA repair</keyword>
<dbReference type="PANTHER" id="PTHR45674">
    <property type="entry name" value="DNA LIGASE 1/3 FAMILY MEMBER"/>
    <property type="match status" value="1"/>
</dbReference>
<keyword evidence="7" id="KW-0227">DNA damage</keyword>
<protein>
    <recommendedName>
        <fullName evidence="13">DNA ligase 1</fullName>
        <ecNumber evidence="2">6.5.1.1</ecNumber>
    </recommendedName>
    <alternativeName>
        <fullName evidence="14">DNA ligase I</fullName>
    </alternativeName>
</protein>
<evidence type="ECO:0000256" key="8">
    <source>
        <dbReference type="ARBA" id="ARBA00022840"/>
    </source>
</evidence>
<dbReference type="InterPro" id="IPR012308">
    <property type="entry name" value="DNA_ligase_ATP-dep_N"/>
</dbReference>
<dbReference type="GO" id="GO:0006273">
    <property type="term" value="P:lagging strand elongation"/>
    <property type="evidence" value="ECO:0007669"/>
    <property type="project" value="TreeGrafter"/>
</dbReference>
<evidence type="ECO:0000256" key="15">
    <source>
        <dbReference type="RuleBase" id="RU004196"/>
    </source>
</evidence>
<dbReference type="OrthoDB" id="206088at2759"/>
<evidence type="ECO:0000256" key="1">
    <source>
        <dbReference type="ARBA" id="ARBA00007572"/>
    </source>
</evidence>
<evidence type="ECO:0000256" key="4">
    <source>
        <dbReference type="ARBA" id="ARBA00022618"/>
    </source>
</evidence>
<dbReference type="Gene3D" id="3.30.470.30">
    <property type="entry name" value="DNA ligase/mRNA capping enzyme"/>
    <property type="match status" value="1"/>
</dbReference>
<reference evidence="17 18" key="1">
    <citation type="journal article" date="2014" name="Genome Biol. Evol.">
        <title>The secreted proteins of Achlya hypogyna and Thraustotheca clavata identify the ancestral oomycete secretome and reveal gene acquisitions by horizontal gene transfer.</title>
        <authorList>
            <person name="Misner I."/>
            <person name="Blouin N."/>
            <person name="Leonard G."/>
            <person name="Richards T.A."/>
            <person name="Lane C.E."/>
        </authorList>
    </citation>
    <scope>NUCLEOTIDE SEQUENCE [LARGE SCALE GENOMIC DNA]</scope>
    <source>
        <strain evidence="17 18">ATCC 34112</strain>
    </source>
</reference>
<dbReference type="InterPro" id="IPR050191">
    <property type="entry name" value="ATP-dep_DNA_ligase"/>
</dbReference>
<dbReference type="GO" id="GO:0005524">
    <property type="term" value="F:ATP binding"/>
    <property type="evidence" value="ECO:0007669"/>
    <property type="project" value="UniProtKB-KW"/>
</dbReference>
<dbReference type="GO" id="GO:0005739">
    <property type="term" value="C:mitochondrion"/>
    <property type="evidence" value="ECO:0007669"/>
    <property type="project" value="TreeGrafter"/>
</dbReference>
<dbReference type="PROSITE" id="PS50160">
    <property type="entry name" value="DNA_LIGASE_A3"/>
    <property type="match status" value="1"/>
</dbReference>
<name>A0A1V9YTN2_9STRA</name>
<evidence type="ECO:0000256" key="7">
    <source>
        <dbReference type="ARBA" id="ARBA00022763"/>
    </source>
</evidence>
<accession>A0A1V9YTN2</accession>
<dbReference type="InterPro" id="IPR012340">
    <property type="entry name" value="NA-bd_OB-fold"/>
</dbReference>
<dbReference type="GO" id="GO:0006281">
    <property type="term" value="P:DNA repair"/>
    <property type="evidence" value="ECO:0007669"/>
    <property type="project" value="UniProtKB-KW"/>
</dbReference>
<dbReference type="InterPro" id="IPR012309">
    <property type="entry name" value="DNA_ligase_ATP-dep_C"/>
</dbReference>
<dbReference type="SUPFAM" id="SSF117018">
    <property type="entry name" value="ATP-dependent DNA ligase DNA-binding domain"/>
    <property type="match status" value="1"/>
</dbReference>
<keyword evidence="4" id="KW-0132">Cell division</keyword>
<dbReference type="InterPro" id="IPR012310">
    <property type="entry name" value="DNA_ligase_ATP-dep_cent"/>
</dbReference>
<dbReference type="CDD" id="cd07969">
    <property type="entry name" value="OBF_DNA_ligase_I"/>
    <property type="match status" value="1"/>
</dbReference>
<dbReference type="InterPro" id="IPR036599">
    <property type="entry name" value="DNA_ligase_N_sf"/>
</dbReference>
<dbReference type="GO" id="GO:0003677">
    <property type="term" value="F:DNA binding"/>
    <property type="evidence" value="ECO:0007669"/>
    <property type="project" value="InterPro"/>
</dbReference>
<dbReference type="SUPFAM" id="SSF50249">
    <property type="entry name" value="Nucleic acid-binding proteins"/>
    <property type="match status" value="1"/>
</dbReference>
<keyword evidence="18" id="KW-1185">Reference proteome</keyword>
<evidence type="ECO:0000256" key="2">
    <source>
        <dbReference type="ARBA" id="ARBA00012727"/>
    </source>
</evidence>
<keyword evidence="11" id="KW-0131">Cell cycle</keyword>
<dbReference type="FunFam" id="2.40.50.140:FF:000062">
    <property type="entry name" value="DNA ligase"/>
    <property type="match status" value="1"/>
</dbReference>
<evidence type="ECO:0000313" key="18">
    <source>
        <dbReference type="Proteomes" id="UP000243217"/>
    </source>
</evidence>
<gene>
    <name evidence="17" type="ORF">THRCLA_09878</name>
</gene>
<proteinExistence type="inferred from homology"/>
<keyword evidence="3 17" id="KW-0436">Ligase</keyword>
<dbReference type="Pfam" id="PF01068">
    <property type="entry name" value="DNA_ligase_A_M"/>
    <property type="match status" value="1"/>
</dbReference>
<dbReference type="GO" id="GO:0005634">
    <property type="term" value="C:nucleus"/>
    <property type="evidence" value="ECO:0007669"/>
    <property type="project" value="TreeGrafter"/>
</dbReference>
<comment type="catalytic activity">
    <reaction evidence="12">
        <text>ATP + (deoxyribonucleotide)n-3'-hydroxyl + 5'-phospho-(deoxyribonucleotide)m = (deoxyribonucleotide)n+m + AMP + diphosphate.</text>
        <dbReference type="EC" id="6.5.1.1"/>
    </reaction>
</comment>
<dbReference type="SUPFAM" id="SSF56091">
    <property type="entry name" value="DNA ligase/mRNA capping enzyme, catalytic domain"/>
    <property type="match status" value="1"/>
</dbReference>
<keyword evidence="9" id="KW-0233">DNA recombination</keyword>
<evidence type="ECO:0000256" key="12">
    <source>
        <dbReference type="ARBA" id="ARBA00034003"/>
    </source>
</evidence>
<dbReference type="Pfam" id="PF04675">
    <property type="entry name" value="DNA_ligase_A_N"/>
    <property type="match status" value="1"/>
</dbReference>
<evidence type="ECO:0000256" key="5">
    <source>
        <dbReference type="ARBA" id="ARBA00022705"/>
    </source>
</evidence>
<keyword evidence="5" id="KW-0235">DNA replication</keyword>
<organism evidence="17 18">
    <name type="scientific">Thraustotheca clavata</name>
    <dbReference type="NCBI Taxonomy" id="74557"/>
    <lineage>
        <taxon>Eukaryota</taxon>
        <taxon>Sar</taxon>
        <taxon>Stramenopiles</taxon>
        <taxon>Oomycota</taxon>
        <taxon>Saprolegniomycetes</taxon>
        <taxon>Saprolegniales</taxon>
        <taxon>Achlyaceae</taxon>
        <taxon>Thraustotheca</taxon>
    </lineage>
</organism>
<dbReference type="Gene3D" id="2.40.50.140">
    <property type="entry name" value="Nucleic acid-binding proteins"/>
    <property type="match status" value="1"/>
</dbReference>
<dbReference type="EMBL" id="JNBS01002834">
    <property type="protein sequence ID" value="OQR89169.1"/>
    <property type="molecule type" value="Genomic_DNA"/>
</dbReference>
<dbReference type="Gene3D" id="3.30.1490.70">
    <property type="match status" value="1"/>
</dbReference>
<dbReference type="STRING" id="74557.A0A1V9YTN2"/>
<evidence type="ECO:0000256" key="11">
    <source>
        <dbReference type="ARBA" id="ARBA00023306"/>
    </source>
</evidence>
<evidence type="ECO:0000256" key="13">
    <source>
        <dbReference type="ARBA" id="ARBA00041131"/>
    </source>
</evidence>
<evidence type="ECO:0000256" key="10">
    <source>
        <dbReference type="ARBA" id="ARBA00023204"/>
    </source>
</evidence>
<dbReference type="GO" id="GO:0071897">
    <property type="term" value="P:DNA biosynthetic process"/>
    <property type="evidence" value="ECO:0007669"/>
    <property type="project" value="InterPro"/>
</dbReference>
<evidence type="ECO:0000256" key="9">
    <source>
        <dbReference type="ARBA" id="ARBA00023172"/>
    </source>
</evidence>
<evidence type="ECO:0000256" key="14">
    <source>
        <dbReference type="ARBA" id="ARBA00041666"/>
    </source>
</evidence>
<dbReference type="GO" id="GO:0003910">
    <property type="term" value="F:DNA ligase (ATP) activity"/>
    <property type="evidence" value="ECO:0007669"/>
    <property type="project" value="UniProtKB-EC"/>
</dbReference>
<evidence type="ECO:0000313" key="17">
    <source>
        <dbReference type="EMBL" id="OQR89169.1"/>
    </source>
</evidence>
<dbReference type="GO" id="GO:0051301">
    <property type="term" value="P:cell division"/>
    <property type="evidence" value="ECO:0007669"/>
    <property type="project" value="UniProtKB-KW"/>
</dbReference>
<dbReference type="Gene3D" id="1.10.3260.10">
    <property type="entry name" value="DNA ligase, ATP-dependent, N-terminal domain"/>
    <property type="match status" value="1"/>
</dbReference>
<dbReference type="InterPro" id="IPR000977">
    <property type="entry name" value="DNA_ligase_ATP-dep"/>
</dbReference>
<comment type="caution">
    <text evidence="17">The sequence shown here is derived from an EMBL/GenBank/DDBJ whole genome shotgun (WGS) entry which is preliminary data.</text>
</comment>
<dbReference type="EC" id="6.5.1.1" evidence="2"/>
<evidence type="ECO:0000256" key="3">
    <source>
        <dbReference type="ARBA" id="ARBA00022598"/>
    </source>
</evidence>
<dbReference type="PANTHER" id="PTHR45674:SF4">
    <property type="entry name" value="DNA LIGASE 1"/>
    <property type="match status" value="1"/>
</dbReference>
<dbReference type="AlphaFoldDB" id="A0A1V9YTN2"/>
<dbReference type="Proteomes" id="UP000243217">
    <property type="component" value="Unassembled WGS sequence"/>
</dbReference>
<feature type="domain" description="ATP-dependent DNA ligase family profile" evidence="16">
    <location>
        <begin position="379"/>
        <end position="527"/>
    </location>
</feature>